<protein>
    <recommendedName>
        <fullName evidence="1">Amine oxidase domain-containing protein</fullName>
    </recommendedName>
</protein>
<dbReference type="GO" id="GO:0016491">
    <property type="term" value="F:oxidoreductase activity"/>
    <property type="evidence" value="ECO:0007669"/>
    <property type="project" value="InterPro"/>
</dbReference>
<dbReference type="PANTHER" id="PTHR16128">
    <property type="entry name" value="FAD/NAD(P)-BINDING OXIDOREDUCTASE FAMILY PROTEIN"/>
    <property type="match status" value="1"/>
</dbReference>
<organism evidence="2 3">
    <name type="scientific">Hydrocarboniphaga daqingensis</name>
    <dbReference type="NCBI Taxonomy" id="490188"/>
    <lineage>
        <taxon>Bacteria</taxon>
        <taxon>Pseudomonadati</taxon>
        <taxon>Pseudomonadota</taxon>
        <taxon>Gammaproteobacteria</taxon>
        <taxon>Nevskiales</taxon>
        <taxon>Nevskiaceae</taxon>
        <taxon>Hydrocarboniphaga</taxon>
    </lineage>
</organism>
<dbReference type="PANTHER" id="PTHR16128:SF5">
    <property type="entry name" value="FAD_NAD(P)-BINDING OXIDOREDUCTASE FAMILY PROTEIN"/>
    <property type="match status" value="1"/>
</dbReference>
<dbReference type="Proteomes" id="UP000199758">
    <property type="component" value="Unassembled WGS sequence"/>
</dbReference>
<dbReference type="RefSeq" id="WP_072893062.1">
    <property type="nucleotide sequence ID" value="NZ_FQWZ01000001.1"/>
</dbReference>
<dbReference type="Gene3D" id="3.90.660.10">
    <property type="match status" value="1"/>
</dbReference>
<dbReference type="SUPFAM" id="SSF51905">
    <property type="entry name" value="FAD/NAD(P)-binding domain"/>
    <property type="match status" value="1"/>
</dbReference>
<gene>
    <name evidence="2" type="ORF">SAMN04488068_0343</name>
</gene>
<dbReference type="Pfam" id="PF13450">
    <property type="entry name" value="NAD_binding_8"/>
    <property type="match status" value="1"/>
</dbReference>
<reference evidence="2 3" key="1">
    <citation type="submission" date="2016-11" db="EMBL/GenBank/DDBJ databases">
        <authorList>
            <person name="Jaros S."/>
            <person name="Januszkiewicz K."/>
            <person name="Wedrychowicz H."/>
        </authorList>
    </citation>
    <scope>NUCLEOTIDE SEQUENCE [LARGE SCALE GENOMIC DNA]</scope>
    <source>
        <strain evidence="2 3">CGMCC 1.7049</strain>
    </source>
</reference>
<name>A0A1M5K3I4_9GAMM</name>
<sequence length="317" mass="33273">MSHCAIIGAGAAGLSAARTLRDAGIAVSLFDKGRRAGGRLASRTSDYGDFDHGAQFLRLRDVGLLEHARQWEQAAALSIWPEVGEAGKPTALIGTPTMNALAQHWASGLAVHCSHELQRIDGSPGRWTLQFADGVSSGPYTALIVTAPAPQALAWYGDTPMASALQRVEYAPCIALMWVPDSATLPALATLSPPAGSGIGFIAREDLKPGRGGVPRYQVHADADWSQQQIEQAPAVSGAELQRRAARLLGIGDGARYAQAHRWRYALVTQPIGQACLSDAARGWHYASDACLGGRVEAALLSGRAAAQAVIEAGAGR</sequence>
<dbReference type="EMBL" id="FQWZ01000001">
    <property type="protein sequence ID" value="SHG47336.1"/>
    <property type="molecule type" value="Genomic_DNA"/>
</dbReference>
<dbReference type="Gene3D" id="3.50.50.60">
    <property type="entry name" value="FAD/NAD(P)-binding domain"/>
    <property type="match status" value="1"/>
</dbReference>
<proteinExistence type="predicted"/>
<accession>A0A1M5K3I4</accession>
<dbReference type="STRING" id="490188.SAMN04488068_0343"/>
<dbReference type="OrthoDB" id="5792777at2"/>
<dbReference type="AlphaFoldDB" id="A0A1M5K3I4"/>
<evidence type="ECO:0000313" key="3">
    <source>
        <dbReference type="Proteomes" id="UP000199758"/>
    </source>
</evidence>
<evidence type="ECO:0000313" key="2">
    <source>
        <dbReference type="EMBL" id="SHG47336.1"/>
    </source>
</evidence>
<keyword evidence="3" id="KW-1185">Reference proteome</keyword>
<dbReference type="InterPro" id="IPR002937">
    <property type="entry name" value="Amino_oxidase"/>
</dbReference>
<feature type="domain" description="Amine oxidase" evidence="1">
    <location>
        <begin position="87"/>
        <end position="311"/>
    </location>
</feature>
<evidence type="ECO:0000259" key="1">
    <source>
        <dbReference type="Pfam" id="PF01593"/>
    </source>
</evidence>
<dbReference type="Pfam" id="PF01593">
    <property type="entry name" value="Amino_oxidase"/>
    <property type="match status" value="1"/>
</dbReference>
<dbReference type="InterPro" id="IPR036188">
    <property type="entry name" value="FAD/NAD-bd_sf"/>
</dbReference>